<dbReference type="InterPro" id="IPR012674">
    <property type="entry name" value="Calycin"/>
</dbReference>
<evidence type="ECO:0000313" key="3">
    <source>
        <dbReference type="Proteomes" id="UP000094527"/>
    </source>
</evidence>
<proteinExistence type="predicted"/>
<keyword evidence="3" id="KW-1185">Reference proteome</keyword>
<dbReference type="Proteomes" id="UP000094527">
    <property type="component" value="Unassembled WGS sequence"/>
</dbReference>
<dbReference type="EMBL" id="LJIJ01000055">
    <property type="protein sequence ID" value="ODN04121.1"/>
    <property type="molecule type" value="Genomic_DNA"/>
</dbReference>
<dbReference type="OMA" id="MYRYSET"/>
<comment type="caution">
    <text evidence="2">The sequence shown here is derived from an EMBL/GenBank/DDBJ whole genome shotgun (WGS) entry which is preliminary data.</text>
</comment>
<keyword evidence="1" id="KW-0732">Signal</keyword>
<feature type="signal peptide" evidence="1">
    <location>
        <begin position="1"/>
        <end position="26"/>
    </location>
</feature>
<organism evidence="2 3">
    <name type="scientific">Orchesella cincta</name>
    <name type="common">Springtail</name>
    <name type="synonym">Podura cincta</name>
    <dbReference type="NCBI Taxonomy" id="48709"/>
    <lineage>
        <taxon>Eukaryota</taxon>
        <taxon>Metazoa</taxon>
        <taxon>Ecdysozoa</taxon>
        <taxon>Arthropoda</taxon>
        <taxon>Hexapoda</taxon>
        <taxon>Collembola</taxon>
        <taxon>Entomobryomorpha</taxon>
        <taxon>Entomobryoidea</taxon>
        <taxon>Orchesellidae</taxon>
        <taxon>Orchesellinae</taxon>
        <taxon>Orchesella</taxon>
    </lineage>
</organism>
<protein>
    <submittedName>
        <fullName evidence="2">Uncharacterized protein</fullName>
    </submittedName>
</protein>
<accession>A0A1D2NFU0</accession>
<dbReference type="Gene3D" id="2.40.128.20">
    <property type="match status" value="1"/>
</dbReference>
<dbReference type="AlphaFoldDB" id="A0A1D2NFU0"/>
<name>A0A1D2NFU0_ORCCI</name>
<feature type="chain" id="PRO_5008905502" evidence="1">
    <location>
        <begin position="27"/>
        <end position="212"/>
    </location>
</feature>
<evidence type="ECO:0000313" key="2">
    <source>
        <dbReference type="EMBL" id="ODN04121.1"/>
    </source>
</evidence>
<sequence length="212" mass="24111">MGKILEKAIFLIGLISFVSLLPYALGKKDKAPVKKCDEPKIFAENLNYDWIMAQSAWYFPLLSKEDLIRQSSDILKQKLDEVKTQDLTNACFQATWEGLTPIITGFGGKKVSYDLSPLDFTNFNILGYEKAWKKGQGGVLYITQTDNKNYVFFVRCWKDGERSWNVMTTSKKPSEEVKSKILQHAKHLGFAVEGDDLETIDYEGCAQTKTEL</sequence>
<gene>
    <name evidence="2" type="ORF">Ocin01_02565</name>
</gene>
<reference evidence="2 3" key="1">
    <citation type="journal article" date="2016" name="Genome Biol. Evol.">
        <title>Gene Family Evolution Reflects Adaptation to Soil Environmental Stressors in the Genome of the Collembolan Orchesella cincta.</title>
        <authorList>
            <person name="Faddeeva-Vakhrusheva A."/>
            <person name="Derks M.F."/>
            <person name="Anvar S.Y."/>
            <person name="Agamennone V."/>
            <person name="Suring W."/>
            <person name="Smit S."/>
            <person name="van Straalen N.M."/>
            <person name="Roelofs D."/>
        </authorList>
    </citation>
    <scope>NUCLEOTIDE SEQUENCE [LARGE SCALE GENOMIC DNA]</scope>
    <source>
        <tissue evidence="2">Mixed pool</tissue>
    </source>
</reference>
<evidence type="ECO:0000256" key="1">
    <source>
        <dbReference type="SAM" id="SignalP"/>
    </source>
</evidence>
<dbReference type="SUPFAM" id="SSF50814">
    <property type="entry name" value="Lipocalins"/>
    <property type="match status" value="1"/>
</dbReference>